<dbReference type="InterPro" id="IPR000014">
    <property type="entry name" value="PAS"/>
</dbReference>
<sequence length="698" mass="74901">MSAHGPVRSEGDVQRWPLPGPLVWQLVCLALLAMVLSGVVSAWLLARSAGQQALEQLQSQQTDEVEMVARLLASKIEQSQKVLRTLAAGITPAMLDSPALLQGLLQQGLPAVPFFDAVQVARQDGQLRVNLRNGRFESLAGVEPVERDALRRTLVSGKPMVSELVAGRASEARVLFTMPLLRSDGAVLGVVAGALRLQSQGLLPASMAPPQRGHSRLVVFTRDGTILLHSDPARTQTLVRDEPGLAQAHARWLAEAQPITGAGSTQRLPGYIVSMAGIPLPQWMVARVTDSGAVLAPLQEAQRQAWWLATASMALLGALVVLTMLWLAQPLAHLCERAQALWPPAPGPAPDWPRAGGEVGALVQVFQYLEQQRAHHQQQHQALAGRFQAILEHASVGIVITRGGRLKVLGRQACQMLGYTAQELQGQPARILYPSEADYAELGARVQAGFAAHGAFEGEVCFRRKDASPVWARVQGRAVQAHSMRGGTVWILEDITALRAARQHGAWAATHDSLTQLPNRQGLEQRLHLLLAERAQRLSVAPPVPSPEPAPAGQGCDGVVLFLDLDHFSVVNDVAGHGAGDDVLRRVAGLVQAQVRQIGWAARLGGDQFVVVLPGCTLAHAQVVAEQLRATVQAWAPAYQGRSFALGVSIGLVVLDTARDQVQSVLHAADMACYQAKRAGRNRVVVGDRHSPHGPDTP</sequence>
<comment type="subcellular location">
    <subcellularLocation>
        <location evidence="1">Cell membrane</location>
        <topology evidence="1">Multi-pass membrane protein</topology>
    </subcellularLocation>
</comment>
<dbReference type="Gene3D" id="3.30.70.270">
    <property type="match status" value="1"/>
</dbReference>
<evidence type="ECO:0000259" key="7">
    <source>
        <dbReference type="PROSITE" id="PS50887"/>
    </source>
</evidence>
<gene>
    <name evidence="8" type="ORF">EV674_10794</name>
</gene>
<dbReference type="CDD" id="cd01949">
    <property type="entry name" value="GGDEF"/>
    <property type="match status" value="1"/>
</dbReference>
<feature type="domain" description="GGDEF" evidence="7">
    <location>
        <begin position="556"/>
        <end position="689"/>
    </location>
</feature>
<evidence type="ECO:0000256" key="6">
    <source>
        <dbReference type="SAM" id="Phobius"/>
    </source>
</evidence>
<dbReference type="Pfam" id="PF00989">
    <property type="entry name" value="PAS"/>
    <property type="match status" value="1"/>
</dbReference>
<feature type="transmembrane region" description="Helical" evidence="6">
    <location>
        <begin position="22"/>
        <end position="46"/>
    </location>
</feature>
<evidence type="ECO:0000256" key="3">
    <source>
        <dbReference type="ARBA" id="ARBA00022692"/>
    </source>
</evidence>
<dbReference type="EMBL" id="SLXH01000007">
    <property type="protein sequence ID" value="TCP19097.1"/>
    <property type="molecule type" value="Genomic_DNA"/>
</dbReference>
<dbReference type="PROSITE" id="PS50887">
    <property type="entry name" value="GGDEF"/>
    <property type="match status" value="1"/>
</dbReference>
<dbReference type="InterPro" id="IPR043128">
    <property type="entry name" value="Rev_trsase/Diguanyl_cyclase"/>
</dbReference>
<accession>A0A4R2ND50</accession>
<keyword evidence="9" id="KW-1185">Reference proteome</keyword>
<dbReference type="PANTHER" id="PTHR44757:SF2">
    <property type="entry name" value="BIOFILM ARCHITECTURE MAINTENANCE PROTEIN MBAA"/>
    <property type="match status" value="1"/>
</dbReference>
<dbReference type="CDD" id="cd18773">
    <property type="entry name" value="PDC1_HK_sensor"/>
    <property type="match status" value="1"/>
</dbReference>
<evidence type="ECO:0000256" key="1">
    <source>
        <dbReference type="ARBA" id="ARBA00004651"/>
    </source>
</evidence>
<name>A0A4R2ND50_9BURK</name>
<keyword evidence="2" id="KW-1003">Cell membrane</keyword>
<dbReference type="InterPro" id="IPR013767">
    <property type="entry name" value="PAS_fold"/>
</dbReference>
<dbReference type="AlphaFoldDB" id="A0A4R2ND50"/>
<dbReference type="NCBIfam" id="TIGR00254">
    <property type="entry name" value="GGDEF"/>
    <property type="match status" value="1"/>
</dbReference>
<evidence type="ECO:0000256" key="5">
    <source>
        <dbReference type="ARBA" id="ARBA00023136"/>
    </source>
</evidence>
<dbReference type="SMART" id="SM00091">
    <property type="entry name" value="PAS"/>
    <property type="match status" value="1"/>
</dbReference>
<proteinExistence type="predicted"/>
<dbReference type="PANTHER" id="PTHR44757">
    <property type="entry name" value="DIGUANYLATE CYCLASE DGCP"/>
    <property type="match status" value="1"/>
</dbReference>
<dbReference type="InterPro" id="IPR029787">
    <property type="entry name" value="Nucleotide_cyclase"/>
</dbReference>
<comment type="caution">
    <text evidence="8">The sequence shown here is derived from an EMBL/GenBank/DDBJ whole genome shotgun (WGS) entry which is preliminary data.</text>
</comment>
<reference evidence="8 9" key="1">
    <citation type="submission" date="2019-03" db="EMBL/GenBank/DDBJ databases">
        <title>Genomic Encyclopedia of Type Strains, Phase IV (KMG-IV): sequencing the most valuable type-strain genomes for metagenomic binning, comparative biology and taxonomic classification.</title>
        <authorList>
            <person name="Goeker M."/>
        </authorList>
    </citation>
    <scope>NUCLEOTIDE SEQUENCE [LARGE SCALE GENOMIC DNA]</scope>
    <source>
        <strain evidence="8 9">DSM 1837</strain>
    </source>
</reference>
<dbReference type="CDD" id="cd00130">
    <property type="entry name" value="PAS"/>
    <property type="match status" value="1"/>
</dbReference>
<dbReference type="GO" id="GO:0005886">
    <property type="term" value="C:plasma membrane"/>
    <property type="evidence" value="ECO:0007669"/>
    <property type="project" value="UniProtKB-SubCell"/>
</dbReference>
<keyword evidence="4 6" id="KW-1133">Transmembrane helix</keyword>
<keyword evidence="5 6" id="KW-0472">Membrane</keyword>
<dbReference type="Proteomes" id="UP000295182">
    <property type="component" value="Unassembled WGS sequence"/>
</dbReference>
<dbReference type="Pfam" id="PF02743">
    <property type="entry name" value="dCache_1"/>
    <property type="match status" value="1"/>
</dbReference>
<feature type="transmembrane region" description="Helical" evidence="6">
    <location>
        <begin position="305"/>
        <end position="328"/>
    </location>
</feature>
<dbReference type="Gene3D" id="3.30.450.20">
    <property type="entry name" value="PAS domain"/>
    <property type="match status" value="2"/>
</dbReference>
<dbReference type="SUPFAM" id="SSF55785">
    <property type="entry name" value="PYP-like sensor domain (PAS domain)"/>
    <property type="match status" value="1"/>
</dbReference>
<dbReference type="InterPro" id="IPR033479">
    <property type="entry name" value="dCache_1"/>
</dbReference>
<dbReference type="Pfam" id="PF00990">
    <property type="entry name" value="GGDEF"/>
    <property type="match status" value="1"/>
</dbReference>
<organism evidence="8 9">
    <name type="scientific">Simplicispira metamorpha</name>
    <dbReference type="NCBI Taxonomy" id="80881"/>
    <lineage>
        <taxon>Bacteria</taxon>
        <taxon>Pseudomonadati</taxon>
        <taxon>Pseudomonadota</taxon>
        <taxon>Betaproteobacteria</taxon>
        <taxon>Burkholderiales</taxon>
        <taxon>Comamonadaceae</taxon>
        <taxon>Simplicispira</taxon>
    </lineage>
</organism>
<keyword evidence="3 6" id="KW-0812">Transmembrane</keyword>
<dbReference type="GO" id="GO:0006355">
    <property type="term" value="P:regulation of DNA-templated transcription"/>
    <property type="evidence" value="ECO:0007669"/>
    <property type="project" value="InterPro"/>
</dbReference>
<protein>
    <submittedName>
        <fullName evidence="8">PAS domain S-box-containing protein/diguanylate cyclase (GGDEF)-like protein</fullName>
    </submittedName>
</protein>
<dbReference type="InterPro" id="IPR035965">
    <property type="entry name" value="PAS-like_dom_sf"/>
</dbReference>
<evidence type="ECO:0000256" key="2">
    <source>
        <dbReference type="ARBA" id="ARBA00022475"/>
    </source>
</evidence>
<evidence type="ECO:0000256" key="4">
    <source>
        <dbReference type="ARBA" id="ARBA00022989"/>
    </source>
</evidence>
<evidence type="ECO:0000313" key="9">
    <source>
        <dbReference type="Proteomes" id="UP000295182"/>
    </source>
</evidence>
<dbReference type="SUPFAM" id="SSF55073">
    <property type="entry name" value="Nucleotide cyclase"/>
    <property type="match status" value="1"/>
</dbReference>
<evidence type="ECO:0000313" key="8">
    <source>
        <dbReference type="EMBL" id="TCP19097.1"/>
    </source>
</evidence>
<dbReference type="OrthoDB" id="8929028at2"/>
<dbReference type="InterPro" id="IPR000160">
    <property type="entry name" value="GGDEF_dom"/>
</dbReference>
<dbReference type="NCBIfam" id="TIGR00229">
    <property type="entry name" value="sensory_box"/>
    <property type="match status" value="1"/>
</dbReference>
<dbReference type="SMART" id="SM00267">
    <property type="entry name" value="GGDEF"/>
    <property type="match status" value="1"/>
</dbReference>
<dbReference type="RefSeq" id="WP_119013013.1">
    <property type="nucleotide sequence ID" value="NZ_QXNC01000011.1"/>
</dbReference>
<dbReference type="InterPro" id="IPR052155">
    <property type="entry name" value="Biofilm_reg_signaling"/>
</dbReference>